<reference evidence="8" key="1">
    <citation type="submission" date="2017-06" db="EMBL/GenBank/DDBJ databases">
        <authorList>
            <person name="Varghese N."/>
            <person name="Submissions S."/>
        </authorList>
    </citation>
    <scope>NUCLEOTIDE SEQUENCE [LARGE SCALE GENOMIC DNA]</scope>
    <source>
        <strain evidence="8">JAD2</strain>
    </source>
</reference>
<evidence type="ECO:0000256" key="3">
    <source>
        <dbReference type="ARBA" id="ARBA00022630"/>
    </source>
</evidence>
<keyword evidence="8" id="KW-1185">Reference proteome</keyword>
<gene>
    <name evidence="7" type="ORF">SAMN02746019_00002210</name>
</gene>
<dbReference type="Proteomes" id="UP000197025">
    <property type="component" value="Unassembled WGS sequence"/>
</dbReference>
<dbReference type="Pfam" id="PF01266">
    <property type="entry name" value="DAO"/>
    <property type="match status" value="1"/>
</dbReference>
<dbReference type="InterPro" id="IPR036188">
    <property type="entry name" value="FAD/NAD-bd_sf"/>
</dbReference>
<dbReference type="RefSeq" id="WP_088571608.1">
    <property type="nucleotide sequence ID" value="NZ_FYEK01000035.1"/>
</dbReference>
<evidence type="ECO:0000259" key="6">
    <source>
        <dbReference type="Pfam" id="PF01266"/>
    </source>
</evidence>
<keyword evidence="3" id="KW-0285">Flavoprotein</keyword>
<evidence type="ECO:0000256" key="5">
    <source>
        <dbReference type="ARBA" id="ARBA00023002"/>
    </source>
</evidence>
<keyword evidence="5" id="KW-0560">Oxidoreductase</keyword>
<dbReference type="InParanoid" id="A0A212R726"/>
<evidence type="ECO:0000256" key="1">
    <source>
        <dbReference type="ARBA" id="ARBA00001974"/>
    </source>
</evidence>
<protein>
    <submittedName>
        <fullName evidence="7">Glycerol-3-phosphate dehydrogenase</fullName>
    </submittedName>
</protein>
<evidence type="ECO:0000256" key="2">
    <source>
        <dbReference type="ARBA" id="ARBA00007330"/>
    </source>
</evidence>
<accession>A0A212R726</accession>
<dbReference type="InterPro" id="IPR000447">
    <property type="entry name" value="G3P_DH_FAD-dep"/>
</dbReference>
<evidence type="ECO:0000313" key="8">
    <source>
        <dbReference type="Proteomes" id="UP000197025"/>
    </source>
</evidence>
<comment type="similarity">
    <text evidence="2">Belongs to the FAD-dependent glycerol-3-phosphate dehydrogenase family.</text>
</comment>
<dbReference type="PANTHER" id="PTHR11985:SF15">
    <property type="entry name" value="GLYCEROL-3-PHOSPHATE DEHYDROGENASE, MITOCHONDRIAL"/>
    <property type="match status" value="1"/>
</dbReference>
<sequence length="388" mass="41920">MAYHVVVIGAGSTGAATAHDLALRGFRVTVVERGEVASGTSGRNHCLLHSGGRYAMKDPESARECIAENMILRRIMPDALELNDGLFVALDEGDLSFKERFLAACEECGIPAREIPVRQALALEPHLNPGIRAAIQVPDGVFEPLRFCLSFLATARRNGATVLTYTEVVDMVFQGRTVAGVKVRDRRTGQQRTIGADVVINAAGPWAGRIAAMAGVDVPVVPTAGVMISVGRRWNRMVINRLNLPGDGDIIVPQRRTAIIGTTSWKVEDPDFIPIPEDHVRLLLASAERFIPGYTQGGIRGVFAVARPLVGRRGVAADGRELSRTFECFDHAADGVEGFVTITGGKMTTARAMAEKVVDVVCAKLGLSIPCRTHEVPLLPYRAFYELT</sequence>
<evidence type="ECO:0000256" key="4">
    <source>
        <dbReference type="ARBA" id="ARBA00022827"/>
    </source>
</evidence>
<comment type="cofactor">
    <cofactor evidence="1">
        <name>FAD</name>
        <dbReference type="ChEBI" id="CHEBI:57692"/>
    </cofactor>
</comment>
<dbReference type="InterPro" id="IPR006076">
    <property type="entry name" value="FAD-dep_OxRdtase"/>
</dbReference>
<dbReference type="PANTHER" id="PTHR11985">
    <property type="entry name" value="GLYCEROL-3-PHOSPHATE DEHYDROGENASE"/>
    <property type="match status" value="1"/>
</dbReference>
<feature type="domain" description="FAD dependent oxidoreductase" evidence="6">
    <location>
        <begin position="4"/>
        <end position="350"/>
    </location>
</feature>
<dbReference type="PRINTS" id="PR01001">
    <property type="entry name" value="FADG3PDH"/>
</dbReference>
<dbReference type="AlphaFoldDB" id="A0A212R726"/>
<dbReference type="GO" id="GO:0004368">
    <property type="term" value="F:glycerol-3-phosphate dehydrogenase (quinone) activity"/>
    <property type="evidence" value="ECO:0007669"/>
    <property type="project" value="InterPro"/>
</dbReference>
<dbReference type="GO" id="GO:0006072">
    <property type="term" value="P:glycerol-3-phosphate metabolic process"/>
    <property type="evidence" value="ECO:0007669"/>
    <property type="project" value="InterPro"/>
</dbReference>
<dbReference type="EMBL" id="FYEK01000035">
    <property type="protein sequence ID" value="SNB67974.1"/>
    <property type="molecule type" value="Genomic_DNA"/>
</dbReference>
<evidence type="ECO:0000313" key="7">
    <source>
        <dbReference type="EMBL" id="SNB67974.1"/>
    </source>
</evidence>
<dbReference type="Gene3D" id="3.50.50.60">
    <property type="entry name" value="FAD/NAD(P)-binding domain"/>
    <property type="match status" value="3"/>
</dbReference>
<dbReference type="OrthoDB" id="9801699at2"/>
<organism evidence="7 8">
    <name type="scientific">Thermoflexus hugenholtzii JAD2</name>
    <dbReference type="NCBI Taxonomy" id="877466"/>
    <lineage>
        <taxon>Bacteria</taxon>
        <taxon>Bacillati</taxon>
        <taxon>Chloroflexota</taxon>
        <taxon>Thermoflexia</taxon>
        <taxon>Thermoflexales</taxon>
        <taxon>Thermoflexaceae</taxon>
        <taxon>Thermoflexus</taxon>
    </lineage>
</organism>
<keyword evidence="4" id="KW-0274">FAD</keyword>
<proteinExistence type="inferred from homology"/>
<dbReference type="SUPFAM" id="SSF51905">
    <property type="entry name" value="FAD/NAD(P)-binding domain"/>
    <property type="match status" value="1"/>
</dbReference>
<name>A0A212R726_9CHLR</name>